<evidence type="ECO:0000313" key="1">
    <source>
        <dbReference type="EMBL" id="RCH93128.1"/>
    </source>
</evidence>
<gene>
    <name evidence="1" type="ORF">CU097_012822</name>
</gene>
<dbReference type="AlphaFoldDB" id="A0A367JT84"/>
<dbReference type="Proteomes" id="UP000252139">
    <property type="component" value="Unassembled WGS sequence"/>
</dbReference>
<protein>
    <submittedName>
        <fullName evidence="1">Uncharacterized protein</fullName>
    </submittedName>
</protein>
<dbReference type="EMBL" id="PJQL01000737">
    <property type="protein sequence ID" value="RCH93128.1"/>
    <property type="molecule type" value="Genomic_DNA"/>
</dbReference>
<organism evidence="1 2">
    <name type="scientific">Rhizopus azygosporus</name>
    <name type="common">Rhizopus microsporus var. azygosporus</name>
    <dbReference type="NCBI Taxonomy" id="86630"/>
    <lineage>
        <taxon>Eukaryota</taxon>
        <taxon>Fungi</taxon>
        <taxon>Fungi incertae sedis</taxon>
        <taxon>Mucoromycota</taxon>
        <taxon>Mucoromycotina</taxon>
        <taxon>Mucoromycetes</taxon>
        <taxon>Mucorales</taxon>
        <taxon>Mucorineae</taxon>
        <taxon>Rhizopodaceae</taxon>
        <taxon>Rhizopus</taxon>
    </lineage>
</organism>
<accession>A0A367JT84</accession>
<reference evidence="1 2" key="1">
    <citation type="journal article" date="2018" name="G3 (Bethesda)">
        <title>Phylogenetic and Phylogenomic Definition of Rhizopus Species.</title>
        <authorList>
            <person name="Gryganskyi A.P."/>
            <person name="Golan J."/>
            <person name="Dolatabadi S."/>
            <person name="Mondo S."/>
            <person name="Robb S."/>
            <person name="Idnurm A."/>
            <person name="Muszewska A."/>
            <person name="Steczkiewicz K."/>
            <person name="Masonjones S."/>
            <person name="Liao H.L."/>
            <person name="Gajdeczka M.T."/>
            <person name="Anike F."/>
            <person name="Vuek A."/>
            <person name="Anishchenko I.M."/>
            <person name="Voigt K."/>
            <person name="de Hoog G.S."/>
            <person name="Smith M.E."/>
            <person name="Heitman J."/>
            <person name="Vilgalys R."/>
            <person name="Stajich J.E."/>
        </authorList>
    </citation>
    <scope>NUCLEOTIDE SEQUENCE [LARGE SCALE GENOMIC DNA]</scope>
    <source>
        <strain evidence="1 2">CBS 357.93</strain>
    </source>
</reference>
<name>A0A367JT84_RHIAZ</name>
<proteinExistence type="predicted"/>
<dbReference type="OrthoDB" id="10359388at2759"/>
<sequence>MRHIVEGNPWVKDGSRGKCGSSIASFISEHKEHLLFYLANGSREFADSNYSSQNVKVGSFYRNSLLASEAKPFLGLVHESLVSSQKDFMNGLLIMEVATTPHSGIPFGLLDVEFTLNAFE</sequence>
<keyword evidence="2" id="KW-1185">Reference proteome</keyword>
<dbReference type="STRING" id="86630.A0A367JT84"/>
<evidence type="ECO:0000313" key="2">
    <source>
        <dbReference type="Proteomes" id="UP000252139"/>
    </source>
</evidence>
<comment type="caution">
    <text evidence="1">The sequence shown here is derived from an EMBL/GenBank/DDBJ whole genome shotgun (WGS) entry which is preliminary data.</text>
</comment>